<keyword evidence="1" id="KW-0238">DNA-binding</keyword>
<dbReference type="PANTHER" id="PTHR46558:SF11">
    <property type="entry name" value="HTH-TYPE TRANSCRIPTIONAL REGULATOR XRE"/>
    <property type="match status" value="1"/>
</dbReference>
<dbReference type="SUPFAM" id="SSF47413">
    <property type="entry name" value="lambda repressor-like DNA-binding domains"/>
    <property type="match status" value="1"/>
</dbReference>
<dbReference type="Proteomes" id="UP000823892">
    <property type="component" value="Unassembled WGS sequence"/>
</dbReference>
<evidence type="ECO:0000259" key="2">
    <source>
        <dbReference type="PROSITE" id="PS50943"/>
    </source>
</evidence>
<reference evidence="3" key="1">
    <citation type="journal article" date="2021" name="PeerJ">
        <title>Extensive microbial diversity within the chicken gut microbiome revealed by metagenomics and culture.</title>
        <authorList>
            <person name="Gilroy R."/>
            <person name="Ravi A."/>
            <person name="Getino M."/>
            <person name="Pursley I."/>
            <person name="Horton D.L."/>
            <person name="Alikhan N.F."/>
            <person name="Baker D."/>
            <person name="Gharbi K."/>
            <person name="Hall N."/>
            <person name="Watson M."/>
            <person name="Adriaenssens E.M."/>
            <person name="Foster-Nyarko E."/>
            <person name="Jarju S."/>
            <person name="Secka A."/>
            <person name="Antonio M."/>
            <person name="Oren A."/>
            <person name="Chaudhuri R.R."/>
            <person name="La Ragione R."/>
            <person name="Hildebrand F."/>
            <person name="Pallen M.J."/>
        </authorList>
    </citation>
    <scope>NUCLEOTIDE SEQUENCE</scope>
    <source>
        <strain evidence="3">ChiBcec6-4105</strain>
    </source>
</reference>
<dbReference type="Gene3D" id="1.10.260.40">
    <property type="entry name" value="lambda repressor-like DNA-binding domains"/>
    <property type="match status" value="1"/>
</dbReference>
<evidence type="ECO:0000313" key="3">
    <source>
        <dbReference type="EMBL" id="HJD29244.1"/>
    </source>
</evidence>
<dbReference type="SMART" id="SM00530">
    <property type="entry name" value="HTH_XRE"/>
    <property type="match status" value="1"/>
</dbReference>
<dbReference type="InterPro" id="IPR010982">
    <property type="entry name" value="Lambda_DNA-bd_dom_sf"/>
</dbReference>
<dbReference type="EMBL" id="DWUY01000217">
    <property type="protein sequence ID" value="HJD29244.1"/>
    <property type="molecule type" value="Genomic_DNA"/>
</dbReference>
<feature type="domain" description="HTH cro/C1-type" evidence="2">
    <location>
        <begin position="28"/>
        <end position="80"/>
    </location>
</feature>
<dbReference type="PROSITE" id="PS50943">
    <property type="entry name" value="HTH_CROC1"/>
    <property type="match status" value="1"/>
</dbReference>
<proteinExistence type="predicted"/>
<name>A0A9D2QV05_9FIRM</name>
<dbReference type="AlphaFoldDB" id="A0A9D2QV05"/>
<accession>A0A9D2QV05</accession>
<protein>
    <submittedName>
        <fullName evidence="3">Helix-turn-helix domain-containing protein</fullName>
    </submittedName>
</protein>
<sequence length="91" mass="10581">MSKEENGQLLLLEKQKRTRKNVIEQYIKFRKDRKLTQEELAGIIGVSRPSISRFESGEYNPTLDMMVKIAEGLELNLDISLKQKKGEENEQ</sequence>
<evidence type="ECO:0000256" key="1">
    <source>
        <dbReference type="ARBA" id="ARBA00023125"/>
    </source>
</evidence>
<evidence type="ECO:0000313" key="4">
    <source>
        <dbReference type="Proteomes" id="UP000823892"/>
    </source>
</evidence>
<dbReference type="GO" id="GO:0003677">
    <property type="term" value="F:DNA binding"/>
    <property type="evidence" value="ECO:0007669"/>
    <property type="project" value="UniProtKB-KW"/>
</dbReference>
<dbReference type="PANTHER" id="PTHR46558">
    <property type="entry name" value="TRACRIPTIONAL REGULATORY PROTEIN-RELATED-RELATED"/>
    <property type="match status" value="1"/>
</dbReference>
<dbReference type="Pfam" id="PF01381">
    <property type="entry name" value="HTH_3"/>
    <property type="match status" value="1"/>
</dbReference>
<gene>
    <name evidence="3" type="ORF">H9914_09690</name>
</gene>
<dbReference type="InterPro" id="IPR001387">
    <property type="entry name" value="Cro/C1-type_HTH"/>
</dbReference>
<dbReference type="CDD" id="cd00093">
    <property type="entry name" value="HTH_XRE"/>
    <property type="match status" value="1"/>
</dbReference>
<reference evidence="3" key="2">
    <citation type="submission" date="2021-04" db="EMBL/GenBank/DDBJ databases">
        <authorList>
            <person name="Gilroy R."/>
        </authorList>
    </citation>
    <scope>NUCLEOTIDE SEQUENCE</scope>
    <source>
        <strain evidence="3">ChiBcec6-4105</strain>
    </source>
</reference>
<organism evidence="3 4">
    <name type="scientific">Candidatus Blautia avicola</name>
    <dbReference type="NCBI Taxonomy" id="2838483"/>
    <lineage>
        <taxon>Bacteria</taxon>
        <taxon>Bacillati</taxon>
        <taxon>Bacillota</taxon>
        <taxon>Clostridia</taxon>
        <taxon>Lachnospirales</taxon>
        <taxon>Lachnospiraceae</taxon>
        <taxon>Blautia</taxon>
    </lineage>
</organism>
<comment type="caution">
    <text evidence="3">The sequence shown here is derived from an EMBL/GenBank/DDBJ whole genome shotgun (WGS) entry which is preliminary data.</text>
</comment>